<keyword evidence="1" id="KW-0614">Plasmid</keyword>
<evidence type="ECO:0000313" key="1">
    <source>
        <dbReference type="EMBL" id="ALL71175.1"/>
    </source>
</evidence>
<dbReference type="RefSeq" id="WP_035992804.1">
    <property type="nucleotide sequence ID" value="NZ_CP012748.1"/>
</dbReference>
<reference evidence="1 2" key="1">
    <citation type="journal article" date="2014" name="Genome Announc.">
        <title>Draft Genome Sequence of the Haloacid-Degrading Burkholderia caribensis Strain MBA4.</title>
        <authorList>
            <person name="Pan Y."/>
            <person name="Kong K.F."/>
            <person name="Tsang J.S."/>
        </authorList>
    </citation>
    <scope>NUCLEOTIDE SEQUENCE [LARGE SCALE GENOMIC DNA]</scope>
    <source>
        <strain evidence="1 2">MBA4</strain>
        <plasmid evidence="2">Plasmid</plasmid>
    </source>
</reference>
<dbReference type="EMBL" id="CP012748">
    <property type="protein sequence ID" value="ALL71175.1"/>
    <property type="molecule type" value="Genomic_DNA"/>
</dbReference>
<sequence>MKTIVIASKDAVGDIARDKRTLTRQMLRPPERVSVEPEMNHGKSIAWPEAVTGFARAKNGSLCPVALDHFMRTSNAYLLARASEDVSSHII</sequence>
<accession>A0A0P0RQ83</accession>
<evidence type="ECO:0000313" key="2">
    <source>
        <dbReference type="Proteomes" id="UP000019146"/>
    </source>
</evidence>
<dbReference type="AlphaFoldDB" id="A0A0P0RQ83"/>
<name>A0A0P0RQ83_9BURK</name>
<geneLocation type="plasmid" evidence="2"/>
<dbReference type="Proteomes" id="UP000019146">
    <property type="component" value="Plasmid unnamed"/>
</dbReference>
<dbReference type="GeneID" id="69974562"/>
<protein>
    <submittedName>
        <fullName evidence="1">Uncharacterized protein</fullName>
    </submittedName>
</protein>
<gene>
    <name evidence="1" type="ORF">K788_0002004</name>
</gene>
<dbReference type="KEGG" id="bcai:K788_0002004"/>
<proteinExistence type="predicted"/>
<organism evidence="1 2">
    <name type="scientific">Paraburkholderia caribensis MBA4</name>
    <dbReference type="NCBI Taxonomy" id="1323664"/>
    <lineage>
        <taxon>Bacteria</taxon>
        <taxon>Pseudomonadati</taxon>
        <taxon>Pseudomonadota</taxon>
        <taxon>Betaproteobacteria</taxon>
        <taxon>Burkholderiales</taxon>
        <taxon>Burkholderiaceae</taxon>
        <taxon>Paraburkholderia</taxon>
    </lineage>
</organism>